<dbReference type="OrthoDB" id="1097528at2"/>
<dbReference type="InterPro" id="IPR039425">
    <property type="entry name" value="RNA_pol_sigma-70-like"/>
</dbReference>
<name>A0A1Q5ZT77_9SPHI</name>
<dbReference type="SUPFAM" id="SSF88946">
    <property type="entry name" value="Sigma2 domain of RNA polymerase sigma factors"/>
    <property type="match status" value="1"/>
</dbReference>
<feature type="domain" description="RNA polymerase sigma-70 region 2" evidence="6">
    <location>
        <begin position="26"/>
        <end position="93"/>
    </location>
</feature>
<evidence type="ECO:0000256" key="2">
    <source>
        <dbReference type="ARBA" id="ARBA00023015"/>
    </source>
</evidence>
<evidence type="ECO:0000259" key="7">
    <source>
        <dbReference type="Pfam" id="PF08281"/>
    </source>
</evidence>
<keyword evidence="5" id="KW-0472">Membrane</keyword>
<keyword evidence="5" id="KW-0812">Transmembrane</keyword>
<dbReference type="InterPro" id="IPR013324">
    <property type="entry name" value="RNA_pol_sigma_r3/r4-like"/>
</dbReference>
<keyword evidence="5" id="KW-1133">Transmembrane helix</keyword>
<dbReference type="PANTHER" id="PTHR43133">
    <property type="entry name" value="RNA POLYMERASE ECF-TYPE SIGMA FACTO"/>
    <property type="match status" value="1"/>
</dbReference>
<dbReference type="STRING" id="1302689.RG47T_0381"/>
<proteinExistence type="inferred from homology"/>
<comment type="similarity">
    <text evidence="1">Belongs to the sigma-70 factor family. ECF subfamily.</text>
</comment>
<accession>A0A1Q5ZT77</accession>
<dbReference type="Pfam" id="PF04542">
    <property type="entry name" value="Sigma70_r2"/>
    <property type="match status" value="1"/>
</dbReference>
<dbReference type="Pfam" id="PF08281">
    <property type="entry name" value="Sigma70_r4_2"/>
    <property type="match status" value="1"/>
</dbReference>
<dbReference type="GO" id="GO:0016987">
    <property type="term" value="F:sigma factor activity"/>
    <property type="evidence" value="ECO:0007669"/>
    <property type="project" value="UniProtKB-KW"/>
</dbReference>
<dbReference type="GO" id="GO:0006352">
    <property type="term" value="P:DNA-templated transcription initiation"/>
    <property type="evidence" value="ECO:0007669"/>
    <property type="project" value="InterPro"/>
</dbReference>
<dbReference type="Gene3D" id="1.10.1740.10">
    <property type="match status" value="1"/>
</dbReference>
<organism evidence="8 9">
    <name type="scientific">Mucilaginibacter polytrichastri</name>
    <dbReference type="NCBI Taxonomy" id="1302689"/>
    <lineage>
        <taxon>Bacteria</taxon>
        <taxon>Pseudomonadati</taxon>
        <taxon>Bacteroidota</taxon>
        <taxon>Sphingobacteriia</taxon>
        <taxon>Sphingobacteriales</taxon>
        <taxon>Sphingobacteriaceae</taxon>
        <taxon>Mucilaginibacter</taxon>
    </lineage>
</organism>
<reference evidence="8 9" key="1">
    <citation type="submission" date="2016-11" db="EMBL/GenBank/DDBJ databases">
        <title>Whole Genome Sequencing of Mucilaginibacter polytrichastri RG4-7(T) isolated from the moss sample.</title>
        <authorList>
            <person name="Li Y."/>
        </authorList>
    </citation>
    <scope>NUCLEOTIDE SEQUENCE [LARGE SCALE GENOMIC DNA]</scope>
    <source>
        <strain evidence="8 9">RG4-7</strain>
    </source>
</reference>
<evidence type="ECO:0000256" key="5">
    <source>
        <dbReference type="SAM" id="Phobius"/>
    </source>
</evidence>
<keyword evidence="9" id="KW-1185">Reference proteome</keyword>
<evidence type="ECO:0000256" key="4">
    <source>
        <dbReference type="ARBA" id="ARBA00023163"/>
    </source>
</evidence>
<dbReference type="InterPro" id="IPR013249">
    <property type="entry name" value="RNA_pol_sigma70_r4_t2"/>
</dbReference>
<dbReference type="InterPro" id="IPR014284">
    <property type="entry name" value="RNA_pol_sigma-70_dom"/>
</dbReference>
<feature type="domain" description="RNA polymerase sigma factor 70 region 4 type 2" evidence="7">
    <location>
        <begin position="124"/>
        <end position="170"/>
    </location>
</feature>
<keyword evidence="2" id="KW-0805">Transcription regulation</keyword>
<keyword evidence="4" id="KW-0804">Transcription</keyword>
<evidence type="ECO:0000259" key="6">
    <source>
        <dbReference type="Pfam" id="PF04542"/>
    </source>
</evidence>
<gene>
    <name evidence="8" type="ORF">RG47T_0381</name>
</gene>
<dbReference type="NCBIfam" id="TIGR02937">
    <property type="entry name" value="sigma70-ECF"/>
    <property type="match status" value="1"/>
</dbReference>
<dbReference type="RefSeq" id="WP_074487700.1">
    <property type="nucleotide sequence ID" value="NZ_FPAM01000001.1"/>
</dbReference>
<evidence type="ECO:0000313" key="9">
    <source>
        <dbReference type="Proteomes" id="UP000186720"/>
    </source>
</evidence>
<dbReference type="InterPro" id="IPR014327">
    <property type="entry name" value="RNA_pol_sigma70_bacteroid"/>
</dbReference>
<dbReference type="NCBIfam" id="TIGR02985">
    <property type="entry name" value="Sig70_bacteroi1"/>
    <property type="match status" value="1"/>
</dbReference>
<dbReference type="InterPro" id="IPR036388">
    <property type="entry name" value="WH-like_DNA-bd_sf"/>
</dbReference>
<dbReference type="GO" id="GO:0003677">
    <property type="term" value="F:DNA binding"/>
    <property type="evidence" value="ECO:0007669"/>
    <property type="project" value="InterPro"/>
</dbReference>
<keyword evidence="3" id="KW-0731">Sigma factor</keyword>
<dbReference type="EMBL" id="MPPL01000001">
    <property type="protein sequence ID" value="OKS84943.1"/>
    <property type="molecule type" value="Genomic_DNA"/>
</dbReference>
<dbReference type="InterPro" id="IPR007627">
    <property type="entry name" value="RNA_pol_sigma70_r2"/>
</dbReference>
<feature type="transmembrane region" description="Helical" evidence="5">
    <location>
        <begin position="174"/>
        <end position="191"/>
    </location>
</feature>
<dbReference type="AlphaFoldDB" id="A0A1Q5ZT77"/>
<dbReference type="Gene3D" id="1.10.10.10">
    <property type="entry name" value="Winged helix-like DNA-binding domain superfamily/Winged helix DNA-binding domain"/>
    <property type="match status" value="1"/>
</dbReference>
<protein>
    <submittedName>
        <fullName evidence="8">Uncharacterized protein</fullName>
    </submittedName>
</protein>
<dbReference type="InterPro" id="IPR013325">
    <property type="entry name" value="RNA_pol_sigma_r2"/>
</dbReference>
<dbReference type="PANTHER" id="PTHR43133:SF46">
    <property type="entry name" value="RNA POLYMERASE SIGMA-70 FACTOR ECF SUBFAMILY"/>
    <property type="match status" value="1"/>
</dbReference>
<sequence>MGVKNYSDSDLVSSLKTGNEAAIGEIYRRYWRKLLAIAFNHTKDKVAAEEIVQEVLIKLWDKRDQVKIDSLPNYLATATKFSVLTAIHRQKRRSDIALSVYGKTQHDFDDEKIYARFLQEYINGIVEKLPEKCRLVFKYSREEGRSIPQISVEMNIAEKTAEAHLTKALKVIRLSLRSIGMVYLVFLLNIIR</sequence>
<evidence type="ECO:0000313" key="8">
    <source>
        <dbReference type="EMBL" id="OKS84943.1"/>
    </source>
</evidence>
<comment type="caution">
    <text evidence="8">The sequence shown here is derived from an EMBL/GenBank/DDBJ whole genome shotgun (WGS) entry which is preliminary data.</text>
</comment>
<evidence type="ECO:0000256" key="1">
    <source>
        <dbReference type="ARBA" id="ARBA00010641"/>
    </source>
</evidence>
<dbReference type="Proteomes" id="UP000186720">
    <property type="component" value="Unassembled WGS sequence"/>
</dbReference>
<dbReference type="SUPFAM" id="SSF88659">
    <property type="entry name" value="Sigma3 and sigma4 domains of RNA polymerase sigma factors"/>
    <property type="match status" value="1"/>
</dbReference>
<evidence type="ECO:0000256" key="3">
    <source>
        <dbReference type="ARBA" id="ARBA00023082"/>
    </source>
</evidence>